<evidence type="ECO:0000259" key="13">
    <source>
        <dbReference type="Pfam" id="PF00590"/>
    </source>
</evidence>
<dbReference type="CDD" id="cd11642">
    <property type="entry name" value="SUMT"/>
    <property type="match status" value="1"/>
</dbReference>
<dbReference type="PROSITE" id="PS00839">
    <property type="entry name" value="SUMT_1"/>
    <property type="match status" value="1"/>
</dbReference>
<dbReference type="Proteomes" id="UP000000689">
    <property type="component" value="Chromosome 8"/>
</dbReference>
<dbReference type="AlphaFoldDB" id="G0WEM5"/>
<dbReference type="EC" id="2.1.1.107" evidence="2"/>
<feature type="region of interest" description="Disordered" evidence="12">
    <location>
        <begin position="278"/>
        <end position="336"/>
    </location>
</feature>
<keyword evidence="4" id="KW-0028">Amino-acid biosynthesis</keyword>
<dbReference type="GO" id="GO:0032259">
    <property type="term" value="P:methylation"/>
    <property type="evidence" value="ECO:0007669"/>
    <property type="project" value="UniProtKB-KW"/>
</dbReference>
<evidence type="ECO:0000256" key="11">
    <source>
        <dbReference type="RuleBase" id="RU003960"/>
    </source>
</evidence>
<evidence type="ECO:0000256" key="3">
    <source>
        <dbReference type="ARBA" id="ARBA00022603"/>
    </source>
</evidence>
<dbReference type="eggNOG" id="KOG1527">
    <property type="taxonomic scope" value="Eukaryota"/>
</dbReference>
<dbReference type="PIRSF" id="PIRSF036555">
    <property type="entry name" value="SUMT_yeast"/>
    <property type="match status" value="1"/>
</dbReference>
<dbReference type="InterPro" id="IPR035996">
    <property type="entry name" value="4pyrrol_Methylase_sf"/>
</dbReference>
<reference evidence="14 15" key="1">
    <citation type="journal article" date="2011" name="Proc. Natl. Acad. Sci. U.S.A.">
        <title>Evolutionary erosion of yeast sex chromosomes by mating-type switching accidents.</title>
        <authorList>
            <person name="Gordon J.L."/>
            <person name="Armisen D."/>
            <person name="Proux-Wera E."/>
            <person name="Oheigeartaigh S.S."/>
            <person name="Byrne K.P."/>
            <person name="Wolfe K.H."/>
        </authorList>
    </citation>
    <scope>NUCLEOTIDE SEQUENCE [LARGE SCALE GENOMIC DNA]</scope>
    <source>
        <strain evidence="15">ATCC 10597 / BCRC 20456 / CBS 421 / NBRC 0211 / NRRL Y-12639</strain>
    </source>
</reference>
<feature type="compositionally biased region" description="Low complexity" evidence="12">
    <location>
        <begin position="301"/>
        <end position="315"/>
    </location>
</feature>
<dbReference type="Pfam" id="PF00590">
    <property type="entry name" value="TP_methylase"/>
    <property type="match status" value="1"/>
</dbReference>
<dbReference type="PROSITE" id="PS00840">
    <property type="entry name" value="SUMT_2"/>
    <property type="match status" value="1"/>
</dbReference>
<dbReference type="InterPro" id="IPR014777">
    <property type="entry name" value="4pyrrole_Mease_sub1"/>
</dbReference>
<evidence type="ECO:0000256" key="7">
    <source>
        <dbReference type="ARBA" id="ARBA00023167"/>
    </source>
</evidence>
<dbReference type="STRING" id="1071378.G0WEM5"/>
<dbReference type="NCBIfam" id="TIGR01469">
    <property type="entry name" value="cobA_cysG_Cterm"/>
    <property type="match status" value="1"/>
</dbReference>
<dbReference type="GO" id="GO:0000103">
    <property type="term" value="P:sulfate assimilation"/>
    <property type="evidence" value="ECO:0007669"/>
    <property type="project" value="InterPro"/>
</dbReference>
<evidence type="ECO:0000256" key="5">
    <source>
        <dbReference type="ARBA" id="ARBA00022679"/>
    </source>
</evidence>
<evidence type="ECO:0000256" key="6">
    <source>
        <dbReference type="ARBA" id="ARBA00022691"/>
    </source>
</evidence>
<evidence type="ECO:0000256" key="12">
    <source>
        <dbReference type="SAM" id="MobiDB-lite"/>
    </source>
</evidence>
<dbReference type="SUPFAM" id="SSF53790">
    <property type="entry name" value="Tetrapyrrole methylase"/>
    <property type="match status" value="1"/>
</dbReference>
<dbReference type="PANTHER" id="PTHR45790">
    <property type="entry name" value="SIROHEME SYNTHASE-RELATED"/>
    <property type="match status" value="1"/>
</dbReference>
<keyword evidence="3 11" id="KW-0489">Methyltransferase</keyword>
<keyword evidence="5 11" id="KW-0808">Transferase</keyword>
<dbReference type="FunFam" id="3.40.1010.10:FF:000006">
    <property type="entry name" value="Siroheme synthase, putative"/>
    <property type="match status" value="1"/>
</dbReference>
<dbReference type="InterPro" id="IPR000878">
    <property type="entry name" value="4pyrrol_Mease"/>
</dbReference>
<evidence type="ECO:0000256" key="1">
    <source>
        <dbReference type="ARBA" id="ARBA00005879"/>
    </source>
</evidence>
<dbReference type="Gene3D" id="3.40.1010.10">
    <property type="entry name" value="Cobalt-precorrin-4 Transmethylase, Domain 1"/>
    <property type="match status" value="1"/>
</dbReference>
<name>G0WEM5_NAUDC</name>
<dbReference type="SUPFAM" id="SSF75615">
    <property type="entry name" value="Siroheme synthase middle domains-like"/>
    <property type="match status" value="1"/>
</dbReference>
<comment type="catalytic activity">
    <reaction evidence="9">
        <text>uroporphyrinogen III + 2 S-adenosyl-L-methionine = precorrin-2 + 2 S-adenosyl-L-homocysteine + H(+)</text>
        <dbReference type="Rhea" id="RHEA:32459"/>
        <dbReference type="ChEBI" id="CHEBI:15378"/>
        <dbReference type="ChEBI" id="CHEBI:57308"/>
        <dbReference type="ChEBI" id="CHEBI:57856"/>
        <dbReference type="ChEBI" id="CHEBI:58827"/>
        <dbReference type="ChEBI" id="CHEBI:59789"/>
        <dbReference type="EC" id="2.1.1.107"/>
    </reaction>
</comment>
<evidence type="ECO:0000256" key="4">
    <source>
        <dbReference type="ARBA" id="ARBA00022605"/>
    </source>
</evidence>
<dbReference type="InterPro" id="IPR003043">
    <property type="entry name" value="Uropor_MeTrfase_CS"/>
</dbReference>
<evidence type="ECO:0000256" key="10">
    <source>
        <dbReference type="ARBA" id="ARBA00055636"/>
    </source>
</evidence>
<dbReference type="PANTHER" id="PTHR45790:SF6">
    <property type="entry name" value="UROPORPHYRINOGEN-III C-METHYLTRANSFERASE"/>
    <property type="match status" value="1"/>
</dbReference>
<evidence type="ECO:0000256" key="9">
    <source>
        <dbReference type="ARBA" id="ARBA00052360"/>
    </source>
</evidence>
<feature type="domain" description="Tetrapyrrole methylase" evidence="13">
    <location>
        <begin position="336"/>
        <end position="541"/>
    </location>
</feature>
<dbReference type="RefSeq" id="XP_003671479.1">
    <property type="nucleotide sequence ID" value="XM_003671431.1"/>
</dbReference>
<evidence type="ECO:0000256" key="8">
    <source>
        <dbReference type="ARBA" id="ARBA00023244"/>
    </source>
</evidence>
<keyword evidence="8" id="KW-0627">Porphyrin biosynthesis</keyword>
<gene>
    <name evidence="14" type="primary">NDAI0H00620</name>
    <name evidence="14" type="ordered locus">NDAI_0H00620</name>
</gene>
<dbReference type="HOGENOM" id="CLU_011276_2_2_1"/>
<comment type="similarity">
    <text evidence="1 11">Belongs to the precorrin methyltransferase family.</text>
</comment>
<dbReference type="GO" id="GO:0009086">
    <property type="term" value="P:methionine biosynthetic process"/>
    <property type="evidence" value="ECO:0007669"/>
    <property type="project" value="UniProtKB-KW"/>
</dbReference>
<dbReference type="InterPro" id="IPR014776">
    <property type="entry name" value="4pyrrole_Mease_sub2"/>
</dbReference>
<protein>
    <recommendedName>
        <fullName evidence="2">uroporphyrinogen-III C-methyltransferase</fullName>
        <ecNumber evidence="2">2.1.1.107</ecNumber>
    </recommendedName>
</protein>
<dbReference type="GeneID" id="11496132"/>
<evidence type="ECO:0000313" key="14">
    <source>
        <dbReference type="EMBL" id="CCD26236.1"/>
    </source>
</evidence>
<dbReference type="GO" id="GO:0004851">
    <property type="term" value="F:uroporphyrin-III C-methyltransferase activity"/>
    <property type="evidence" value="ECO:0007669"/>
    <property type="project" value="UniProtKB-EC"/>
</dbReference>
<dbReference type="Gene3D" id="3.30.950.10">
    <property type="entry name" value="Methyltransferase, Cobalt-precorrin-4 Transmethylase, Domain 2"/>
    <property type="match status" value="1"/>
</dbReference>
<organism evidence="14 15">
    <name type="scientific">Naumovozyma dairenensis (strain ATCC 10597 / BCRC 20456 / CBS 421 / NBRC 0211 / NRRL Y-12639)</name>
    <name type="common">Saccharomyces dairenensis</name>
    <dbReference type="NCBI Taxonomy" id="1071378"/>
    <lineage>
        <taxon>Eukaryota</taxon>
        <taxon>Fungi</taxon>
        <taxon>Dikarya</taxon>
        <taxon>Ascomycota</taxon>
        <taxon>Saccharomycotina</taxon>
        <taxon>Saccharomycetes</taxon>
        <taxon>Saccharomycetales</taxon>
        <taxon>Saccharomycetaceae</taxon>
        <taxon>Naumovozyma</taxon>
    </lineage>
</organism>
<dbReference type="GO" id="GO:0019354">
    <property type="term" value="P:siroheme biosynthetic process"/>
    <property type="evidence" value="ECO:0007669"/>
    <property type="project" value="EnsemblFungi"/>
</dbReference>
<dbReference type="InterPro" id="IPR006366">
    <property type="entry name" value="CobA/CysG_C"/>
</dbReference>
<sequence length="603" mass="67151">MTQLYEPIPLITSTNSVNEVHLLIGTGEDSCSQTIRKAKSILKSGASPIIINPTSQSHYKKLSIEFAHDPNFKLLNRPFQLSDLTQLGRKLVSNIVDRVFINLPPNDTLLARDIHNQCIKLRIPINTFQRPEYSTFTMLPTYIDPKGSGLQISVTTNGRGYILANRIKREIVNNLPSNISEIVTNMGQLRDQIINEDHKILLNEKFFSTELSINKLGYGLDNDSWESHKFNKLIKEFEMTSKDQKLKRTRWLSQIMEYYPLSKLADITIDQLSDTMASGTTNINTNKKVTKTPTDDDDFASIPSKQQKLSPSPSSGEKVQIQLQEKETTTKSKGSISLVGAGPGSISMLTIGALHEIKTADLILTDKLVPQAVLDLIPPETETFIARKFPGNAEHAQQELLQMGLTALQNDKKVVRLKQGDPYIFGRGGEEFLFFQENGFEPIVLPGLSSSLASTVVSKIPATQRAIADQVLICTGTGRKGSLPVIPEFVRTRTTVFLMALHRSEELIDNLIKNGWDGDVPAAIVERASCPDQRVTRTKLKYVPQVIEEIGSRPPGLLVVGNAVNALIRNEYLNSLDSSSSTSKYYMEEGYKAFEINDLSKLF</sequence>
<evidence type="ECO:0000313" key="15">
    <source>
        <dbReference type="Proteomes" id="UP000000689"/>
    </source>
</evidence>
<keyword evidence="6" id="KW-0949">S-adenosyl-L-methionine</keyword>
<dbReference type="InterPro" id="IPR050161">
    <property type="entry name" value="Siro_Cobalamin_biosynth"/>
</dbReference>
<comment type="function">
    <text evidence="10">Siroheme synthase involved in methionine biosynthesis.</text>
</comment>
<dbReference type="FunFam" id="3.30.950.10:FF:000005">
    <property type="entry name" value="Uroporphyrin-III c-methyltransferase, putative"/>
    <property type="match status" value="1"/>
</dbReference>
<dbReference type="Gene3D" id="3.40.50.720">
    <property type="entry name" value="NAD(P)-binding Rossmann-like Domain"/>
    <property type="match status" value="1"/>
</dbReference>
<dbReference type="OrthoDB" id="508204at2759"/>
<dbReference type="InterPro" id="IPR012066">
    <property type="entry name" value="Met1_fungi"/>
</dbReference>
<keyword evidence="15" id="KW-1185">Reference proteome</keyword>
<evidence type="ECO:0000256" key="2">
    <source>
        <dbReference type="ARBA" id="ARBA00012162"/>
    </source>
</evidence>
<accession>G0WEM5</accession>
<dbReference type="EMBL" id="HE580274">
    <property type="protein sequence ID" value="CCD26236.1"/>
    <property type="molecule type" value="Genomic_DNA"/>
</dbReference>
<keyword evidence="7" id="KW-0486">Methionine biosynthesis</keyword>
<proteinExistence type="inferred from homology"/>
<dbReference type="KEGG" id="ndi:NDAI_0H00620"/>
<dbReference type="OMA" id="TPCAIVE"/>